<name>A0A0E9XU06_ANGAN</name>
<accession>A0A0E9XU06</accession>
<proteinExistence type="predicted"/>
<reference evidence="1" key="2">
    <citation type="journal article" date="2015" name="Fish Shellfish Immunol.">
        <title>Early steps in the European eel (Anguilla anguilla)-Vibrio vulnificus interaction in the gills: Role of the RtxA13 toxin.</title>
        <authorList>
            <person name="Callol A."/>
            <person name="Pajuelo D."/>
            <person name="Ebbesson L."/>
            <person name="Teles M."/>
            <person name="MacKenzie S."/>
            <person name="Amaro C."/>
        </authorList>
    </citation>
    <scope>NUCLEOTIDE SEQUENCE</scope>
</reference>
<dbReference type="EMBL" id="GBXM01003257">
    <property type="protein sequence ID" value="JAI05321.1"/>
    <property type="molecule type" value="Transcribed_RNA"/>
</dbReference>
<protein>
    <submittedName>
        <fullName evidence="1">Uncharacterized protein</fullName>
    </submittedName>
</protein>
<sequence length="27" mass="3214">MVLCQFLVTVRCVKFCILMDLNHFLNL</sequence>
<organism evidence="1">
    <name type="scientific">Anguilla anguilla</name>
    <name type="common">European freshwater eel</name>
    <name type="synonym">Muraena anguilla</name>
    <dbReference type="NCBI Taxonomy" id="7936"/>
    <lineage>
        <taxon>Eukaryota</taxon>
        <taxon>Metazoa</taxon>
        <taxon>Chordata</taxon>
        <taxon>Craniata</taxon>
        <taxon>Vertebrata</taxon>
        <taxon>Euteleostomi</taxon>
        <taxon>Actinopterygii</taxon>
        <taxon>Neopterygii</taxon>
        <taxon>Teleostei</taxon>
        <taxon>Anguilliformes</taxon>
        <taxon>Anguillidae</taxon>
        <taxon>Anguilla</taxon>
    </lineage>
</organism>
<reference evidence="1" key="1">
    <citation type="submission" date="2014-11" db="EMBL/GenBank/DDBJ databases">
        <authorList>
            <person name="Amaro Gonzalez C."/>
        </authorList>
    </citation>
    <scope>NUCLEOTIDE SEQUENCE</scope>
</reference>
<dbReference type="AlphaFoldDB" id="A0A0E9XU06"/>
<evidence type="ECO:0000313" key="1">
    <source>
        <dbReference type="EMBL" id="JAI05321.1"/>
    </source>
</evidence>